<keyword evidence="8" id="KW-0234">DNA repair</keyword>
<dbReference type="GO" id="GO:0003678">
    <property type="term" value="F:DNA helicase activity"/>
    <property type="evidence" value="ECO:0007669"/>
    <property type="project" value="TreeGrafter"/>
</dbReference>
<evidence type="ECO:0000256" key="2">
    <source>
        <dbReference type="ARBA" id="ARBA00022741"/>
    </source>
</evidence>
<feature type="domain" description="Helicase ATP-binding" evidence="9">
    <location>
        <begin position="267"/>
        <end position="428"/>
    </location>
</feature>
<dbReference type="PROSITE" id="PS51194">
    <property type="entry name" value="HELICASE_CTER"/>
    <property type="match status" value="1"/>
</dbReference>
<organism evidence="11 12">
    <name type="scientific">Candidatus Woykebacteria bacterium RIFCSPLOWO2_01_FULL_41_12</name>
    <dbReference type="NCBI Taxonomy" id="1802604"/>
    <lineage>
        <taxon>Bacteria</taxon>
        <taxon>Candidatus Woykeibacteriota</taxon>
    </lineage>
</organism>
<dbReference type="InterPro" id="IPR003711">
    <property type="entry name" value="CarD-like/TRCF_RID"/>
</dbReference>
<evidence type="ECO:0000313" key="11">
    <source>
        <dbReference type="EMBL" id="OGY32776.1"/>
    </source>
</evidence>
<dbReference type="InterPro" id="IPR047112">
    <property type="entry name" value="RecG/Mfd"/>
</dbReference>
<evidence type="ECO:0000313" key="12">
    <source>
        <dbReference type="Proteomes" id="UP000179279"/>
    </source>
</evidence>
<dbReference type="Pfam" id="PF00270">
    <property type="entry name" value="DEAD"/>
    <property type="match status" value="1"/>
</dbReference>
<comment type="caution">
    <text evidence="11">The sequence shown here is derived from an EMBL/GenBank/DDBJ whole genome shotgun (WGS) entry which is preliminary data.</text>
</comment>
<dbReference type="AlphaFoldDB" id="A0A1G1WYE0"/>
<dbReference type="InterPro" id="IPR041471">
    <property type="entry name" value="UvrB_inter"/>
</dbReference>
<dbReference type="EMBL" id="MHDA01000006">
    <property type="protein sequence ID" value="OGY32776.1"/>
    <property type="molecule type" value="Genomic_DNA"/>
</dbReference>
<dbReference type="GO" id="GO:0006281">
    <property type="term" value="P:DNA repair"/>
    <property type="evidence" value="ECO:0007669"/>
    <property type="project" value="UniProtKB-KW"/>
</dbReference>
<dbReference type="SUPFAM" id="SSF52540">
    <property type="entry name" value="P-loop containing nucleoside triphosphate hydrolases"/>
    <property type="match status" value="3"/>
</dbReference>
<dbReference type="InterPro" id="IPR014001">
    <property type="entry name" value="Helicase_ATP-bd"/>
</dbReference>
<dbReference type="GO" id="GO:0016787">
    <property type="term" value="F:hydrolase activity"/>
    <property type="evidence" value="ECO:0007669"/>
    <property type="project" value="UniProtKB-KW"/>
</dbReference>
<dbReference type="GO" id="GO:0005524">
    <property type="term" value="F:ATP binding"/>
    <property type="evidence" value="ECO:0007669"/>
    <property type="project" value="UniProtKB-KW"/>
</dbReference>
<evidence type="ECO:0000256" key="8">
    <source>
        <dbReference type="ARBA" id="ARBA00023204"/>
    </source>
</evidence>
<reference evidence="11 12" key="1">
    <citation type="journal article" date="2016" name="Nat. Commun.">
        <title>Thousands of microbial genomes shed light on interconnected biogeochemical processes in an aquifer system.</title>
        <authorList>
            <person name="Anantharaman K."/>
            <person name="Brown C.T."/>
            <person name="Hug L.A."/>
            <person name="Sharon I."/>
            <person name="Castelle C.J."/>
            <person name="Probst A.J."/>
            <person name="Thomas B.C."/>
            <person name="Singh A."/>
            <person name="Wilkins M.J."/>
            <person name="Karaoz U."/>
            <person name="Brodie E.L."/>
            <person name="Williams K.H."/>
            <person name="Hubbard S.S."/>
            <person name="Banfield J.F."/>
        </authorList>
    </citation>
    <scope>NUCLEOTIDE SEQUENCE [LARGE SCALE GENOMIC DNA]</scope>
</reference>
<dbReference type="Pfam" id="PF17757">
    <property type="entry name" value="UvrB_inter"/>
    <property type="match status" value="1"/>
</dbReference>
<dbReference type="CDD" id="cd17991">
    <property type="entry name" value="DEXHc_TRCF"/>
    <property type="match status" value="1"/>
</dbReference>
<dbReference type="SMART" id="SM01058">
    <property type="entry name" value="CarD_TRCF"/>
    <property type="match status" value="1"/>
</dbReference>
<feature type="domain" description="Helicase C-terminal" evidence="10">
    <location>
        <begin position="446"/>
        <end position="603"/>
    </location>
</feature>
<dbReference type="InterPro" id="IPR027417">
    <property type="entry name" value="P-loop_NTPase"/>
</dbReference>
<dbReference type="Gene3D" id="3.30.2060.10">
    <property type="entry name" value="Penicillin-binding protein 1b domain"/>
    <property type="match status" value="1"/>
</dbReference>
<sequence>MKTDQLEKTKLDKKEKIGISVGRGNTVSFSHLRNKLIDLGYTNVSPGNVAKIGEFSIRGGVVDIWLERYKLPARIDLIGSEVESLYLFNTLTQEKTKLIKEIYIVPFGITPKLGPKWSKKFPVKEHERLFLSEIKPGDLVVHIDYGIGKFVDIKTNGQQQLVVEYLGNDRLYVPIEQIDRLTKYIGASGRRPQVSKLGSATWERIKQKVQDDVVAYAKELLELYAQREIVNRPPLGKDTPWQRELEESFEFTDTDDQIKTLRMINKDLESERPMDRLLVGDVGYGKTEVSIRTAFKMVQESRQVAVLVPTTILADQHFFVFSDRLKKFPVKISLLSRFKGEEEQKKILEALQSGEMDIVIGTHRLFSSDVQFKNLGLLIIDEEHRFGVHHKEKLKIIRPAVDVLSMSATPIPRSLQMALVNIRDMSVLDKPPIGRKPIETFVGQYSNEKIRLAIQKEINRGGQVYFVFNNVAKIAGKANEIAALMPAAKIVYAHGQMDGKQLESAMSRFYSGNANVLVCTTIIGSGIDMPGVNTIIIENADKFGLADLYQLRGRVGRSVNESFAYLFYPKNYVPEGMVLERLSAISQATKLGSGFKIARQDLEIRGAGNLLGTAQSGNIALVGFELYVQLLAQTVEKLKLTAKQA</sequence>
<keyword evidence="6" id="KW-0067">ATP-binding</keyword>
<proteinExistence type="predicted"/>
<evidence type="ECO:0000256" key="6">
    <source>
        <dbReference type="ARBA" id="ARBA00022840"/>
    </source>
</evidence>
<dbReference type="Gene3D" id="2.40.10.170">
    <property type="match status" value="1"/>
</dbReference>
<dbReference type="InterPro" id="IPR011545">
    <property type="entry name" value="DEAD/DEAH_box_helicase_dom"/>
</dbReference>
<dbReference type="GO" id="GO:0003677">
    <property type="term" value="F:DNA binding"/>
    <property type="evidence" value="ECO:0007669"/>
    <property type="project" value="UniProtKB-KW"/>
</dbReference>
<keyword evidence="5" id="KW-0347">Helicase</keyword>
<evidence type="ECO:0008006" key="13">
    <source>
        <dbReference type="Google" id="ProtNLM"/>
    </source>
</evidence>
<dbReference type="SMART" id="SM00487">
    <property type="entry name" value="DEXDc"/>
    <property type="match status" value="1"/>
</dbReference>
<evidence type="ECO:0000256" key="1">
    <source>
        <dbReference type="ARBA" id="ARBA00022490"/>
    </source>
</evidence>
<keyword evidence="2" id="KW-0547">Nucleotide-binding</keyword>
<dbReference type="PROSITE" id="PS51192">
    <property type="entry name" value="HELICASE_ATP_BIND_1"/>
    <property type="match status" value="1"/>
</dbReference>
<gene>
    <name evidence="11" type="ORF">A3A57_00625</name>
</gene>
<dbReference type="Pfam" id="PF00271">
    <property type="entry name" value="Helicase_C"/>
    <property type="match status" value="1"/>
</dbReference>
<keyword evidence="3" id="KW-0227">DNA damage</keyword>
<dbReference type="InterPro" id="IPR001650">
    <property type="entry name" value="Helicase_C-like"/>
</dbReference>
<dbReference type="Proteomes" id="UP000179279">
    <property type="component" value="Unassembled WGS sequence"/>
</dbReference>
<evidence type="ECO:0000259" key="10">
    <source>
        <dbReference type="PROSITE" id="PS51194"/>
    </source>
</evidence>
<dbReference type="Pfam" id="PF02559">
    <property type="entry name" value="CarD_TRCF_RID"/>
    <property type="match status" value="1"/>
</dbReference>
<evidence type="ECO:0000259" key="9">
    <source>
        <dbReference type="PROSITE" id="PS51192"/>
    </source>
</evidence>
<dbReference type="PANTHER" id="PTHR47964:SF1">
    <property type="entry name" value="ATP-DEPENDENT DNA HELICASE HOMOLOG RECG, CHLOROPLASTIC"/>
    <property type="match status" value="1"/>
</dbReference>
<protein>
    <recommendedName>
        <fullName evidence="13">Transcription-repair-coupling factor</fullName>
    </recommendedName>
</protein>
<dbReference type="PANTHER" id="PTHR47964">
    <property type="entry name" value="ATP-DEPENDENT DNA HELICASE HOMOLOG RECG, CHLOROPLASTIC"/>
    <property type="match status" value="1"/>
</dbReference>
<evidence type="ECO:0000256" key="3">
    <source>
        <dbReference type="ARBA" id="ARBA00022763"/>
    </source>
</evidence>
<evidence type="ECO:0000256" key="7">
    <source>
        <dbReference type="ARBA" id="ARBA00023125"/>
    </source>
</evidence>
<dbReference type="Gene3D" id="3.40.50.300">
    <property type="entry name" value="P-loop containing nucleotide triphosphate hydrolases"/>
    <property type="match status" value="2"/>
</dbReference>
<accession>A0A1G1WYE0</accession>
<name>A0A1G1WYE0_9BACT</name>
<keyword evidence="1" id="KW-0963">Cytoplasm</keyword>
<keyword evidence="4" id="KW-0378">Hydrolase</keyword>
<dbReference type="SMART" id="SM00490">
    <property type="entry name" value="HELICc"/>
    <property type="match status" value="1"/>
</dbReference>
<keyword evidence="7" id="KW-0238">DNA-binding</keyword>
<evidence type="ECO:0000256" key="4">
    <source>
        <dbReference type="ARBA" id="ARBA00022801"/>
    </source>
</evidence>
<evidence type="ECO:0000256" key="5">
    <source>
        <dbReference type="ARBA" id="ARBA00022806"/>
    </source>
</evidence>